<evidence type="ECO:0000313" key="3">
    <source>
        <dbReference type="Proteomes" id="UP001159363"/>
    </source>
</evidence>
<name>A0ABQ9HRZ5_9NEOP</name>
<keyword evidence="3" id="KW-1185">Reference proteome</keyword>
<feature type="region of interest" description="Disordered" evidence="1">
    <location>
        <begin position="133"/>
        <end position="153"/>
    </location>
</feature>
<comment type="caution">
    <text evidence="2">The sequence shown here is derived from an EMBL/GenBank/DDBJ whole genome shotgun (WGS) entry which is preliminary data.</text>
</comment>
<sequence>MLTHVNEVFERFLFNQWVQDEGESFNHYLTALHQLVTNSNYNMFSRTGSTNAKGAVCARNISVLTVSPCMVLKDAQHTVRNVPNVAHKNLPNKSVQEVYQHSVDSFDESLYCDNLQVLLNVVDIRRTCKSGINSTDTDEKSINSLRLSRPKLS</sequence>
<dbReference type="Proteomes" id="UP001159363">
    <property type="component" value="Chromosome X"/>
</dbReference>
<evidence type="ECO:0000256" key="1">
    <source>
        <dbReference type="SAM" id="MobiDB-lite"/>
    </source>
</evidence>
<gene>
    <name evidence="2" type="ORF">PR048_013311</name>
</gene>
<proteinExistence type="predicted"/>
<dbReference type="EMBL" id="JARBHB010000004">
    <property type="protein sequence ID" value="KAJ8887096.1"/>
    <property type="molecule type" value="Genomic_DNA"/>
</dbReference>
<organism evidence="2 3">
    <name type="scientific">Dryococelus australis</name>
    <dbReference type="NCBI Taxonomy" id="614101"/>
    <lineage>
        <taxon>Eukaryota</taxon>
        <taxon>Metazoa</taxon>
        <taxon>Ecdysozoa</taxon>
        <taxon>Arthropoda</taxon>
        <taxon>Hexapoda</taxon>
        <taxon>Insecta</taxon>
        <taxon>Pterygota</taxon>
        <taxon>Neoptera</taxon>
        <taxon>Polyneoptera</taxon>
        <taxon>Phasmatodea</taxon>
        <taxon>Verophasmatodea</taxon>
        <taxon>Anareolatae</taxon>
        <taxon>Phasmatidae</taxon>
        <taxon>Eurycanthinae</taxon>
        <taxon>Dryococelus</taxon>
    </lineage>
</organism>
<reference evidence="2 3" key="1">
    <citation type="submission" date="2023-02" db="EMBL/GenBank/DDBJ databases">
        <title>LHISI_Scaffold_Assembly.</title>
        <authorList>
            <person name="Stuart O.P."/>
            <person name="Cleave R."/>
            <person name="Magrath M.J.L."/>
            <person name="Mikheyev A.S."/>
        </authorList>
    </citation>
    <scope>NUCLEOTIDE SEQUENCE [LARGE SCALE GENOMIC DNA]</scope>
    <source>
        <strain evidence="2">Daus_M_001</strain>
        <tissue evidence="2">Leg muscle</tissue>
    </source>
</reference>
<protein>
    <submittedName>
        <fullName evidence="2">Uncharacterized protein</fullName>
    </submittedName>
</protein>
<evidence type="ECO:0000313" key="2">
    <source>
        <dbReference type="EMBL" id="KAJ8887096.1"/>
    </source>
</evidence>
<accession>A0ABQ9HRZ5</accession>